<dbReference type="Proteomes" id="UP000431533">
    <property type="component" value="Unassembled WGS sequence"/>
</dbReference>
<dbReference type="GO" id="GO:0016491">
    <property type="term" value="F:oxidoreductase activity"/>
    <property type="evidence" value="ECO:0007669"/>
    <property type="project" value="InterPro"/>
</dbReference>
<dbReference type="InterPro" id="IPR052711">
    <property type="entry name" value="Zinc_ADH-like"/>
</dbReference>
<accession>A0A8H8R0Q1</accession>
<feature type="region of interest" description="Disordered" evidence="1">
    <location>
        <begin position="15"/>
        <end position="51"/>
    </location>
</feature>
<dbReference type="SMART" id="SM00829">
    <property type="entry name" value="PKS_ER"/>
    <property type="match status" value="1"/>
</dbReference>
<evidence type="ECO:0000259" key="2">
    <source>
        <dbReference type="SMART" id="SM00829"/>
    </source>
</evidence>
<proteinExistence type="predicted"/>
<dbReference type="GeneID" id="41987747"/>
<dbReference type="Gene3D" id="3.40.50.720">
    <property type="entry name" value="NAD(P)-binding Rossmann-like Domain"/>
    <property type="match status" value="2"/>
</dbReference>
<keyword evidence="4" id="KW-1185">Reference proteome</keyword>
<dbReference type="EMBL" id="QGMH01000118">
    <property type="protein sequence ID" value="TVY24769.1"/>
    <property type="molecule type" value="Genomic_DNA"/>
</dbReference>
<organism evidence="3 4">
    <name type="scientific">Lachnellula hyalina</name>
    <dbReference type="NCBI Taxonomy" id="1316788"/>
    <lineage>
        <taxon>Eukaryota</taxon>
        <taxon>Fungi</taxon>
        <taxon>Dikarya</taxon>
        <taxon>Ascomycota</taxon>
        <taxon>Pezizomycotina</taxon>
        <taxon>Leotiomycetes</taxon>
        <taxon>Helotiales</taxon>
        <taxon>Lachnaceae</taxon>
        <taxon>Lachnellula</taxon>
    </lineage>
</organism>
<evidence type="ECO:0000313" key="3">
    <source>
        <dbReference type="EMBL" id="TVY24769.1"/>
    </source>
</evidence>
<dbReference type="RefSeq" id="XP_031003557.1">
    <property type="nucleotide sequence ID" value="XM_031152478.1"/>
</dbReference>
<dbReference type="AlphaFoldDB" id="A0A8H8R0Q1"/>
<dbReference type="Gene3D" id="3.90.180.10">
    <property type="entry name" value="Medium-chain alcohol dehydrogenases, catalytic domain"/>
    <property type="match status" value="2"/>
</dbReference>
<reference evidence="3 4" key="1">
    <citation type="submission" date="2018-05" db="EMBL/GenBank/DDBJ databases">
        <title>Genome sequencing and assembly of the regulated plant pathogen Lachnellula willkommii and related sister species for the development of diagnostic species identification markers.</title>
        <authorList>
            <person name="Giroux E."/>
            <person name="Bilodeau G."/>
        </authorList>
    </citation>
    <scope>NUCLEOTIDE SEQUENCE [LARGE SCALE GENOMIC DNA]</scope>
    <source>
        <strain evidence="3 4">CBS 185.66</strain>
    </source>
</reference>
<dbReference type="OrthoDB" id="449487at2759"/>
<evidence type="ECO:0000256" key="1">
    <source>
        <dbReference type="SAM" id="MobiDB-lite"/>
    </source>
</evidence>
<dbReference type="PANTHER" id="PTHR45033:SF3">
    <property type="entry name" value="DEHYDROGENASE, PUTATIVE (AFU_ORTHOLOGUE AFUA_2G13270)-RELATED"/>
    <property type="match status" value="1"/>
</dbReference>
<protein>
    <submittedName>
        <fullName evidence="3">Putative zinc-type alcohol dehydrogenase-like protein</fullName>
    </submittedName>
</protein>
<dbReference type="InterPro" id="IPR011032">
    <property type="entry name" value="GroES-like_sf"/>
</dbReference>
<name>A0A8H8R0Q1_9HELO</name>
<gene>
    <name evidence="3" type="primary">yogA</name>
    <name evidence="3" type="ORF">LHYA1_G007549</name>
</gene>
<dbReference type="SUPFAM" id="SSF51735">
    <property type="entry name" value="NAD(P)-binding Rossmann-fold domains"/>
    <property type="match status" value="1"/>
</dbReference>
<evidence type="ECO:0000313" key="4">
    <source>
        <dbReference type="Proteomes" id="UP000431533"/>
    </source>
</evidence>
<dbReference type="InterPro" id="IPR036291">
    <property type="entry name" value="NAD(P)-bd_dom_sf"/>
</dbReference>
<dbReference type="CDD" id="cd05188">
    <property type="entry name" value="MDR"/>
    <property type="match status" value="1"/>
</dbReference>
<sequence>MPKAITMKQVEGKPGKVYYPTKQPTETYNVHQPPASNRPHAHPGPQRPPHNHLRRALNHRDFFLRQHLYPAPSFTTPILADGCGTVTATGSSATSWLHKRVILAPGQGWASSPTGPESPSGYAILGGTSSNPLGTLQEVVCVDQSEVEVAPEHLSDVQAAALPLTGLTGWRALVTKSGNAEAGRNILVTGIGGGVALNVLQFAVAAGSNVWVTSGSREKIERAVEVGARGGVSYKEKGWEKELRGLLPVDRPWPGGVIVQYGMTVGPKMDWTMGANLMNLELKGTTMGSRKEFKDMVAFVKEKKIRPIVSKVAKGLDNLKDIDELFEQMRNGSQFGKLVVEVVPSQGGNSSSKL</sequence>
<dbReference type="PANTHER" id="PTHR45033">
    <property type="match status" value="1"/>
</dbReference>
<dbReference type="InterPro" id="IPR020843">
    <property type="entry name" value="ER"/>
</dbReference>
<dbReference type="SUPFAM" id="SSF50129">
    <property type="entry name" value="GroES-like"/>
    <property type="match status" value="1"/>
</dbReference>
<feature type="domain" description="Enoyl reductase (ER)" evidence="2">
    <location>
        <begin position="35"/>
        <end position="340"/>
    </location>
</feature>
<comment type="caution">
    <text evidence="3">The sequence shown here is derived from an EMBL/GenBank/DDBJ whole genome shotgun (WGS) entry which is preliminary data.</text>
</comment>